<evidence type="ECO:0000313" key="1">
    <source>
        <dbReference type="EMBL" id="KZT43266.1"/>
    </source>
</evidence>
<dbReference type="AlphaFoldDB" id="A0A166I0Q1"/>
<gene>
    <name evidence="1" type="ORF">SISSUDRAFT_1057689</name>
</gene>
<sequence length="71" mass="7772">MAFKGIFDEQHYEKALQLTLGIGLESASVRGFNIGVASALFGLAEDPLFYVDAVRVTNGTLPVSARFKFYI</sequence>
<dbReference type="EMBL" id="KV428008">
    <property type="protein sequence ID" value="KZT43266.1"/>
    <property type="molecule type" value="Genomic_DNA"/>
</dbReference>
<organism evidence="1 2">
    <name type="scientific">Sistotremastrum suecicum HHB10207 ss-3</name>
    <dbReference type="NCBI Taxonomy" id="1314776"/>
    <lineage>
        <taxon>Eukaryota</taxon>
        <taxon>Fungi</taxon>
        <taxon>Dikarya</taxon>
        <taxon>Basidiomycota</taxon>
        <taxon>Agaricomycotina</taxon>
        <taxon>Agaricomycetes</taxon>
        <taxon>Sistotremastrales</taxon>
        <taxon>Sistotremastraceae</taxon>
        <taxon>Sistotremastrum</taxon>
    </lineage>
</organism>
<dbReference type="Proteomes" id="UP000076798">
    <property type="component" value="Unassembled WGS sequence"/>
</dbReference>
<protein>
    <submittedName>
        <fullName evidence="1">Uncharacterized protein</fullName>
    </submittedName>
</protein>
<name>A0A166I0Q1_9AGAM</name>
<proteinExistence type="predicted"/>
<reference evidence="1 2" key="1">
    <citation type="journal article" date="2016" name="Mol. Biol. Evol.">
        <title>Comparative Genomics of Early-Diverging Mushroom-Forming Fungi Provides Insights into the Origins of Lignocellulose Decay Capabilities.</title>
        <authorList>
            <person name="Nagy L.G."/>
            <person name="Riley R."/>
            <person name="Tritt A."/>
            <person name="Adam C."/>
            <person name="Daum C."/>
            <person name="Floudas D."/>
            <person name="Sun H."/>
            <person name="Yadav J.S."/>
            <person name="Pangilinan J."/>
            <person name="Larsson K.H."/>
            <person name="Matsuura K."/>
            <person name="Barry K."/>
            <person name="Labutti K."/>
            <person name="Kuo R."/>
            <person name="Ohm R.A."/>
            <person name="Bhattacharya S.S."/>
            <person name="Shirouzu T."/>
            <person name="Yoshinaga Y."/>
            <person name="Martin F.M."/>
            <person name="Grigoriev I.V."/>
            <person name="Hibbett D.S."/>
        </authorList>
    </citation>
    <scope>NUCLEOTIDE SEQUENCE [LARGE SCALE GENOMIC DNA]</scope>
    <source>
        <strain evidence="1 2">HHB10207 ss-3</strain>
    </source>
</reference>
<evidence type="ECO:0000313" key="2">
    <source>
        <dbReference type="Proteomes" id="UP000076798"/>
    </source>
</evidence>
<accession>A0A166I0Q1</accession>
<keyword evidence="2" id="KW-1185">Reference proteome</keyword>